<dbReference type="Proteomes" id="UP001169458">
    <property type="component" value="Unassembled WGS sequence"/>
</dbReference>
<feature type="domain" description="Polymerase nucleotidyl transferase" evidence="10">
    <location>
        <begin position="22"/>
        <end position="92"/>
    </location>
</feature>
<comment type="cofactor">
    <cofactor evidence="1">
        <name>Mg(2+)</name>
        <dbReference type="ChEBI" id="CHEBI:18420"/>
    </cofactor>
</comment>
<keyword evidence="12" id="KW-1185">Reference proteome</keyword>
<dbReference type="EMBL" id="JAUDEN010000036">
    <property type="protein sequence ID" value="MDM8326298.1"/>
    <property type="molecule type" value="Genomic_DNA"/>
</dbReference>
<organism evidence="11 12">
    <name type="scientific">Bacteroides gallinaceum</name>
    <dbReference type="NCBI Taxonomy" id="1462571"/>
    <lineage>
        <taxon>Bacteria</taxon>
        <taxon>Pseudomonadati</taxon>
        <taxon>Bacteroidota</taxon>
        <taxon>Bacteroidia</taxon>
        <taxon>Bacteroidales</taxon>
        <taxon>Bacteroidaceae</taxon>
        <taxon>Bacteroides</taxon>
    </lineage>
</organism>
<keyword evidence="7" id="KW-0067">ATP-binding</keyword>
<comment type="similarity">
    <text evidence="9">Belongs to the MntA antitoxin family.</text>
</comment>
<sequence length="97" mass="11035">MKSTAEYLALLRQYKKAKAIAYGIKMLGIFGSVARNEQTEDSDIDIVYEGEANILLRSRIRTELENLLGCKVDLIRFRKQTENTPFGQAILKDLILV</sequence>
<dbReference type="SUPFAM" id="SSF81301">
    <property type="entry name" value="Nucleotidyltransferase"/>
    <property type="match status" value="1"/>
</dbReference>
<comment type="caution">
    <text evidence="11">The sequence shown here is derived from an EMBL/GenBank/DDBJ whole genome shotgun (WGS) entry which is preliminary data.</text>
</comment>
<keyword evidence="4" id="KW-0548">Nucleotidyltransferase</keyword>
<name>A0ABT7VJ13_9BACE</name>
<evidence type="ECO:0000313" key="11">
    <source>
        <dbReference type="EMBL" id="MDM8326298.1"/>
    </source>
</evidence>
<gene>
    <name evidence="11" type="ORF">QUW60_13865</name>
</gene>
<dbReference type="Pfam" id="PF01909">
    <property type="entry name" value="NTP_transf_2"/>
    <property type="match status" value="1"/>
</dbReference>
<dbReference type="PANTHER" id="PTHR33571:SF14">
    <property type="entry name" value="PROTEIN ADENYLYLTRANSFERASE MJ0435-RELATED"/>
    <property type="match status" value="1"/>
</dbReference>
<evidence type="ECO:0000256" key="8">
    <source>
        <dbReference type="ARBA" id="ARBA00022842"/>
    </source>
</evidence>
<evidence type="ECO:0000256" key="9">
    <source>
        <dbReference type="ARBA" id="ARBA00038276"/>
    </source>
</evidence>
<accession>A0ABT7VJ13</accession>
<dbReference type="CDD" id="cd05403">
    <property type="entry name" value="NT_KNTase_like"/>
    <property type="match status" value="1"/>
</dbReference>
<dbReference type="PANTHER" id="PTHR33571">
    <property type="entry name" value="SSL8005 PROTEIN"/>
    <property type="match status" value="1"/>
</dbReference>
<evidence type="ECO:0000256" key="4">
    <source>
        <dbReference type="ARBA" id="ARBA00022695"/>
    </source>
</evidence>
<keyword evidence="5" id="KW-0479">Metal-binding</keyword>
<proteinExistence type="inferred from homology"/>
<keyword evidence="3" id="KW-0808">Transferase</keyword>
<evidence type="ECO:0000256" key="2">
    <source>
        <dbReference type="ARBA" id="ARBA00022649"/>
    </source>
</evidence>
<dbReference type="RefSeq" id="WP_258339028.1">
    <property type="nucleotide sequence ID" value="NZ_JAUDCP010000058.1"/>
</dbReference>
<keyword evidence="8" id="KW-0460">Magnesium</keyword>
<evidence type="ECO:0000256" key="5">
    <source>
        <dbReference type="ARBA" id="ARBA00022723"/>
    </source>
</evidence>
<evidence type="ECO:0000313" key="12">
    <source>
        <dbReference type="Proteomes" id="UP001169458"/>
    </source>
</evidence>
<dbReference type="InterPro" id="IPR002934">
    <property type="entry name" value="Polymerase_NTP_transf_dom"/>
</dbReference>
<evidence type="ECO:0000256" key="7">
    <source>
        <dbReference type="ARBA" id="ARBA00022840"/>
    </source>
</evidence>
<dbReference type="InterPro" id="IPR052038">
    <property type="entry name" value="Type-VII_TA_antitoxin"/>
</dbReference>
<evidence type="ECO:0000256" key="3">
    <source>
        <dbReference type="ARBA" id="ARBA00022679"/>
    </source>
</evidence>
<reference evidence="12" key="1">
    <citation type="submission" date="2023-07" db="EMBL/GenBank/DDBJ databases">
        <title>Identification and characterization of horizontal gene transfer across gut microbiota members of farm animals based on homology search.</title>
        <authorList>
            <person name="Schwarzerova J."/>
            <person name="Nykrynova M."/>
            <person name="Jureckova K."/>
            <person name="Cejkova D."/>
            <person name="Rychlik I."/>
        </authorList>
    </citation>
    <scope>NUCLEOTIDE SEQUENCE [LARGE SCALE GENOMIC DNA]</scope>
    <source>
        <strain evidence="12">109_WCHN</strain>
    </source>
</reference>
<evidence type="ECO:0000256" key="1">
    <source>
        <dbReference type="ARBA" id="ARBA00001946"/>
    </source>
</evidence>
<keyword evidence="6" id="KW-0547">Nucleotide-binding</keyword>
<protein>
    <submittedName>
        <fullName evidence="11">Nucleotidyltransferase domain-containing protein</fullName>
    </submittedName>
</protein>
<evidence type="ECO:0000256" key="6">
    <source>
        <dbReference type="ARBA" id="ARBA00022741"/>
    </source>
</evidence>
<dbReference type="Gene3D" id="3.30.460.10">
    <property type="entry name" value="Beta Polymerase, domain 2"/>
    <property type="match status" value="1"/>
</dbReference>
<evidence type="ECO:0000259" key="10">
    <source>
        <dbReference type="Pfam" id="PF01909"/>
    </source>
</evidence>
<keyword evidence="2" id="KW-1277">Toxin-antitoxin system</keyword>
<dbReference type="InterPro" id="IPR043519">
    <property type="entry name" value="NT_sf"/>
</dbReference>